<organism evidence="2 3">
    <name type="scientific">Ceraceosorus bombacis</name>
    <dbReference type="NCBI Taxonomy" id="401625"/>
    <lineage>
        <taxon>Eukaryota</taxon>
        <taxon>Fungi</taxon>
        <taxon>Dikarya</taxon>
        <taxon>Basidiomycota</taxon>
        <taxon>Ustilaginomycotina</taxon>
        <taxon>Exobasidiomycetes</taxon>
        <taxon>Ceraceosorales</taxon>
        <taxon>Ceraceosoraceae</taxon>
        <taxon>Ceraceosorus</taxon>
    </lineage>
</organism>
<dbReference type="Proteomes" id="UP000054845">
    <property type="component" value="Unassembled WGS sequence"/>
</dbReference>
<proteinExistence type="predicted"/>
<reference evidence="3" key="1">
    <citation type="submission" date="2014-09" db="EMBL/GenBank/DDBJ databases">
        <authorList>
            <person name="Sharma Rahul"/>
            <person name="Thines Marco"/>
        </authorList>
    </citation>
    <scope>NUCLEOTIDE SEQUENCE [LARGE SCALE GENOMIC DNA]</scope>
</reference>
<feature type="transmembrane region" description="Helical" evidence="1">
    <location>
        <begin position="142"/>
        <end position="163"/>
    </location>
</feature>
<keyword evidence="1" id="KW-1133">Transmembrane helix</keyword>
<name>A0A0P1BDU4_9BASI</name>
<dbReference type="OrthoDB" id="10366917at2759"/>
<evidence type="ECO:0000256" key="1">
    <source>
        <dbReference type="SAM" id="Phobius"/>
    </source>
</evidence>
<dbReference type="EMBL" id="CCYA01000238">
    <property type="protein sequence ID" value="CEH13955.1"/>
    <property type="molecule type" value="Genomic_DNA"/>
</dbReference>
<dbReference type="AlphaFoldDB" id="A0A0P1BDU4"/>
<evidence type="ECO:0000313" key="3">
    <source>
        <dbReference type="Proteomes" id="UP000054845"/>
    </source>
</evidence>
<keyword evidence="3" id="KW-1185">Reference proteome</keyword>
<evidence type="ECO:0000313" key="2">
    <source>
        <dbReference type="EMBL" id="CEH13955.1"/>
    </source>
</evidence>
<sequence length="200" mass="22335">MAKPRGNKTAPVSRGLLVAFLVLTILTTGFAAVSSVWAWEWSESGEGTWDTSIASFATSISMTIWSIIPGTIIPSLDLDHRLSNKGRLSAWLIHIVVSVFILIAFIGGTAAKAAALNRLEDRYNSYGFPRYYNYRFQNTFQFPFWLVAIVLQVVTLSIACIYLRKFITARKAIEPAKVDGWNELTRRDSTAKSEIDHTQA</sequence>
<protein>
    <submittedName>
        <fullName evidence="2">Uncharacterized protein</fullName>
    </submittedName>
</protein>
<feature type="transmembrane region" description="Helical" evidence="1">
    <location>
        <begin position="54"/>
        <end position="76"/>
    </location>
</feature>
<keyword evidence="1" id="KW-0472">Membrane</keyword>
<feature type="transmembrane region" description="Helical" evidence="1">
    <location>
        <begin position="88"/>
        <end position="111"/>
    </location>
</feature>
<keyword evidence="1" id="KW-0812">Transmembrane</keyword>
<accession>A0A0P1BDU4</accession>